<dbReference type="NCBIfam" id="NF006054">
    <property type="entry name" value="PRK08202.1"/>
    <property type="match status" value="1"/>
</dbReference>
<dbReference type="SUPFAM" id="SSF53167">
    <property type="entry name" value="Purine and uridine phosphorylases"/>
    <property type="match status" value="1"/>
</dbReference>
<evidence type="ECO:0000259" key="14">
    <source>
        <dbReference type="Pfam" id="PF01048"/>
    </source>
</evidence>
<dbReference type="GO" id="GO:0005737">
    <property type="term" value="C:cytoplasm"/>
    <property type="evidence" value="ECO:0007669"/>
    <property type="project" value="TreeGrafter"/>
</dbReference>
<comment type="pathway">
    <text evidence="1">Purine metabolism; purine nucleoside salvage.</text>
</comment>
<comment type="catalytic activity">
    <reaction evidence="10">
        <text>guanosine + phosphate = alpha-D-ribose 1-phosphate + guanine</text>
        <dbReference type="Rhea" id="RHEA:13233"/>
        <dbReference type="ChEBI" id="CHEBI:16235"/>
        <dbReference type="ChEBI" id="CHEBI:16750"/>
        <dbReference type="ChEBI" id="CHEBI:43474"/>
        <dbReference type="ChEBI" id="CHEBI:57720"/>
        <dbReference type="EC" id="2.4.2.1"/>
    </reaction>
</comment>
<dbReference type="Gene3D" id="3.40.50.1580">
    <property type="entry name" value="Nucleoside phosphorylase domain"/>
    <property type="match status" value="1"/>
</dbReference>
<dbReference type="CDD" id="cd09009">
    <property type="entry name" value="PNP-EcPNPII_like"/>
    <property type="match status" value="1"/>
</dbReference>
<evidence type="ECO:0000256" key="11">
    <source>
        <dbReference type="ARBA" id="ARBA00031036"/>
    </source>
</evidence>
<comment type="catalytic activity">
    <reaction evidence="9">
        <text>2'-deoxyinosine + phosphate = 2-deoxy-alpha-D-ribose 1-phosphate + hypoxanthine</text>
        <dbReference type="Rhea" id="RHEA:27750"/>
        <dbReference type="ChEBI" id="CHEBI:17368"/>
        <dbReference type="ChEBI" id="CHEBI:28997"/>
        <dbReference type="ChEBI" id="CHEBI:43474"/>
        <dbReference type="ChEBI" id="CHEBI:57259"/>
        <dbReference type="EC" id="2.4.2.1"/>
    </reaction>
</comment>
<gene>
    <name evidence="15" type="ORF">NEZAVI_LOCUS7614</name>
</gene>
<dbReference type="NCBIfam" id="TIGR01700">
    <property type="entry name" value="PNPH"/>
    <property type="match status" value="1"/>
</dbReference>
<dbReference type="InterPro" id="IPR000845">
    <property type="entry name" value="Nucleoside_phosphorylase_d"/>
</dbReference>
<evidence type="ECO:0000313" key="16">
    <source>
        <dbReference type="Proteomes" id="UP001152798"/>
    </source>
</evidence>
<evidence type="ECO:0000256" key="10">
    <source>
        <dbReference type="ARBA" id="ARBA00023970"/>
    </source>
</evidence>
<comment type="catalytic activity">
    <reaction evidence="7">
        <text>inosine + phosphate = alpha-D-ribose 1-phosphate + hypoxanthine</text>
        <dbReference type="Rhea" id="RHEA:27646"/>
        <dbReference type="ChEBI" id="CHEBI:17368"/>
        <dbReference type="ChEBI" id="CHEBI:17596"/>
        <dbReference type="ChEBI" id="CHEBI:43474"/>
        <dbReference type="ChEBI" id="CHEBI:57720"/>
        <dbReference type="EC" id="2.4.2.1"/>
    </reaction>
</comment>
<comment type="similarity">
    <text evidence="2">Belongs to the PNP/MTAP phosphorylase family.</text>
</comment>
<dbReference type="GO" id="GO:0004731">
    <property type="term" value="F:purine-nucleoside phosphorylase activity"/>
    <property type="evidence" value="ECO:0007669"/>
    <property type="project" value="UniProtKB-EC"/>
</dbReference>
<dbReference type="PANTHER" id="PTHR11904:SF9">
    <property type="entry name" value="PURINE NUCLEOSIDE PHOSPHORYLASE-RELATED"/>
    <property type="match status" value="1"/>
</dbReference>
<accession>A0A9P0H948</accession>
<evidence type="ECO:0000313" key="15">
    <source>
        <dbReference type="EMBL" id="CAH1397860.1"/>
    </source>
</evidence>
<evidence type="ECO:0000256" key="8">
    <source>
        <dbReference type="ARBA" id="ARBA00023929"/>
    </source>
</evidence>
<dbReference type="AlphaFoldDB" id="A0A9P0H948"/>
<dbReference type="GO" id="GO:0009116">
    <property type="term" value="P:nucleoside metabolic process"/>
    <property type="evidence" value="ECO:0007669"/>
    <property type="project" value="InterPro"/>
</dbReference>
<organism evidence="15 16">
    <name type="scientific">Nezara viridula</name>
    <name type="common">Southern green stink bug</name>
    <name type="synonym">Cimex viridulus</name>
    <dbReference type="NCBI Taxonomy" id="85310"/>
    <lineage>
        <taxon>Eukaryota</taxon>
        <taxon>Metazoa</taxon>
        <taxon>Ecdysozoa</taxon>
        <taxon>Arthropoda</taxon>
        <taxon>Hexapoda</taxon>
        <taxon>Insecta</taxon>
        <taxon>Pterygota</taxon>
        <taxon>Neoptera</taxon>
        <taxon>Paraneoptera</taxon>
        <taxon>Hemiptera</taxon>
        <taxon>Heteroptera</taxon>
        <taxon>Panheteroptera</taxon>
        <taxon>Pentatomomorpha</taxon>
        <taxon>Pentatomoidea</taxon>
        <taxon>Pentatomidae</taxon>
        <taxon>Pentatominae</taxon>
        <taxon>Nezara</taxon>
    </lineage>
</organism>
<name>A0A9P0H948_NEZVI</name>
<dbReference type="Proteomes" id="UP001152798">
    <property type="component" value="Chromosome 4"/>
</dbReference>
<evidence type="ECO:0000256" key="13">
    <source>
        <dbReference type="SAM" id="MobiDB-lite"/>
    </source>
</evidence>
<evidence type="ECO:0000256" key="6">
    <source>
        <dbReference type="ARBA" id="ARBA00022679"/>
    </source>
</evidence>
<keyword evidence="16" id="KW-1185">Reference proteome</keyword>
<reference evidence="15" key="1">
    <citation type="submission" date="2022-01" db="EMBL/GenBank/DDBJ databases">
        <authorList>
            <person name="King R."/>
        </authorList>
    </citation>
    <scope>NUCLEOTIDE SEQUENCE</scope>
</reference>
<dbReference type="PANTHER" id="PTHR11904">
    <property type="entry name" value="METHYLTHIOADENOSINE/PURINE NUCLEOSIDE PHOSPHORYLASE"/>
    <property type="match status" value="1"/>
</dbReference>
<keyword evidence="6" id="KW-0808">Transferase</keyword>
<feature type="domain" description="Nucleoside phosphorylase" evidence="14">
    <location>
        <begin position="70"/>
        <end position="307"/>
    </location>
</feature>
<evidence type="ECO:0000256" key="5">
    <source>
        <dbReference type="ARBA" id="ARBA00022676"/>
    </source>
</evidence>
<evidence type="ECO:0000256" key="2">
    <source>
        <dbReference type="ARBA" id="ARBA00006751"/>
    </source>
</evidence>
<evidence type="ECO:0000256" key="12">
    <source>
        <dbReference type="ARBA" id="ARBA00033072"/>
    </source>
</evidence>
<dbReference type="NCBIfam" id="TIGR01697">
    <property type="entry name" value="PNPH-PUNA-XAPA"/>
    <property type="match status" value="1"/>
</dbReference>
<protein>
    <recommendedName>
        <fullName evidence="4">Purine nucleoside phosphorylase</fullName>
        <ecNumber evidence="3">2.4.2.1</ecNumber>
    </recommendedName>
    <alternativeName>
        <fullName evidence="12">Inosine phosphorylase</fullName>
    </alternativeName>
    <alternativeName>
        <fullName evidence="11">Inosine-guanosine phosphorylase</fullName>
    </alternativeName>
</protein>
<dbReference type="InterPro" id="IPR011270">
    <property type="entry name" value="Pur_Nuc_Pase_Ino/Guo-sp"/>
</dbReference>
<evidence type="ECO:0000256" key="7">
    <source>
        <dbReference type="ARBA" id="ARBA00023918"/>
    </source>
</evidence>
<comment type="catalytic activity">
    <reaction evidence="8">
        <text>2'-deoxyguanosine + phosphate = 2-deoxy-alpha-D-ribose 1-phosphate + guanine</text>
        <dbReference type="Rhea" id="RHEA:27738"/>
        <dbReference type="ChEBI" id="CHEBI:16235"/>
        <dbReference type="ChEBI" id="CHEBI:17172"/>
        <dbReference type="ChEBI" id="CHEBI:43474"/>
        <dbReference type="ChEBI" id="CHEBI:57259"/>
        <dbReference type="EC" id="2.4.2.1"/>
    </reaction>
</comment>
<dbReference type="InterPro" id="IPR011268">
    <property type="entry name" value="Purine_phosphorylase"/>
</dbReference>
<evidence type="ECO:0000256" key="3">
    <source>
        <dbReference type="ARBA" id="ARBA00011886"/>
    </source>
</evidence>
<feature type="region of interest" description="Disordered" evidence="13">
    <location>
        <begin position="1"/>
        <end position="36"/>
    </location>
</feature>
<dbReference type="EC" id="2.4.2.1" evidence="3"/>
<dbReference type="OrthoDB" id="10261782at2759"/>
<dbReference type="EMBL" id="OV725080">
    <property type="protein sequence ID" value="CAH1397860.1"/>
    <property type="molecule type" value="Genomic_DNA"/>
</dbReference>
<proteinExistence type="inferred from homology"/>
<dbReference type="Pfam" id="PF01048">
    <property type="entry name" value="PNP_UDP_1"/>
    <property type="match status" value="1"/>
</dbReference>
<dbReference type="FunFam" id="3.40.50.1580:FF:000004">
    <property type="entry name" value="Purine nucleoside phosphorylase"/>
    <property type="match status" value="1"/>
</dbReference>
<sequence length="331" mass="36593">MSTQTVLRYNGSAERHFPRQNSLSEKSGPQPLKNIGNVADFTRPQKNKYTYEVVEGIAKWLQERTSIKPKIGIICGTGLGGLTDEITDKEEFPYTDIPLFPSSTVAGHAGKLVFGRLEDKEVICCSGRFHYYEGYNNYQVTLSIRVMKILGVTHLVMSNAAGGLPSDYNVGDIMILKDHINFIGMAGGSPLRGPNDERWGERFISTTHIYNKEMREQAKKAAEECGLGPYLKEGVYCMVGGPNFETVAECRMLKLLGGDAVGMSTVAESLVAAHSGITVFAFSLITNMCCMEYDDQSPPNHEEHLMIGKQRTALIQAWVRNLVGKIQLNQA</sequence>
<evidence type="ECO:0000256" key="1">
    <source>
        <dbReference type="ARBA" id="ARBA00005058"/>
    </source>
</evidence>
<dbReference type="InterPro" id="IPR035994">
    <property type="entry name" value="Nucleoside_phosphorylase_sf"/>
</dbReference>
<evidence type="ECO:0000256" key="9">
    <source>
        <dbReference type="ARBA" id="ARBA00023950"/>
    </source>
</evidence>
<keyword evidence="5" id="KW-0328">Glycosyltransferase</keyword>
<evidence type="ECO:0000256" key="4">
    <source>
        <dbReference type="ARBA" id="ARBA00013834"/>
    </source>
</evidence>